<keyword evidence="2" id="KW-1185">Reference proteome</keyword>
<dbReference type="AlphaFoldDB" id="A0A081BQQ6"/>
<dbReference type="HOGENOM" id="CLU_197456_0_0_0"/>
<organism evidence="1">
    <name type="scientific">Candidatus Moduliflexus flocculans</name>
    <dbReference type="NCBI Taxonomy" id="1499966"/>
    <lineage>
        <taxon>Bacteria</taxon>
        <taxon>Candidatus Moduliflexota</taxon>
        <taxon>Candidatus Moduliflexia</taxon>
        <taxon>Candidatus Moduliflexales</taxon>
        <taxon>Candidatus Moduliflexaceae</taxon>
    </lineage>
</organism>
<protein>
    <recommendedName>
        <fullName evidence="3">CopG family transcriptional regulator</fullName>
    </recommendedName>
</protein>
<reference evidence="1" key="1">
    <citation type="journal article" date="2015" name="PeerJ">
        <title>First genomic representation of candidate bacterial phylum KSB3 points to enhanced environmental sensing as a trigger of wastewater bulking.</title>
        <authorList>
            <person name="Sekiguchi Y."/>
            <person name="Ohashi A."/>
            <person name="Parks D.H."/>
            <person name="Yamauchi T."/>
            <person name="Tyson G.W."/>
            <person name="Hugenholtz P."/>
        </authorList>
    </citation>
    <scope>NUCLEOTIDE SEQUENCE [LARGE SCALE GENOMIC DNA]</scope>
</reference>
<evidence type="ECO:0008006" key="3">
    <source>
        <dbReference type="Google" id="ProtNLM"/>
    </source>
</evidence>
<sequence length="77" mass="9019">MLDAKFSVDQTHLDFLNHYRQYGFKNRSMMVRTALDHLKADIEAARLSQSAKLYAELYAEESELRDLAEAAIREWPE</sequence>
<accession>A0A081BQQ6</accession>
<proteinExistence type="predicted"/>
<evidence type="ECO:0000313" key="1">
    <source>
        <dbReference type="EMBL" id="GAK53737.1"/>
    </source>
</evidence>
<gene>
    <name evidence="1" type="ORF">U14_05011</name>
</gene>
<dbReference type="STRING" id="1499966.U14_05011"/>
<evidence type="ECO:0000313" key="2">
    <source>
        <dbReference type="Proteomes" id="UP000030700"/>
    </source>
</evidence>
<dbReference type="Proteomes" id="UP000030700">
    <property type="component" value="Unassembled WGS sequence"/>
</dbReference>
<dbReference type="EMBL" id="DF820460">
    <property type="protein sequence ID" value="GAK53737.1"/>
    <property type="molecule type" value="Genomic_DNA"/>
</dbReference>
<name>A0A081BQQ6_9BACT</name>